<evidence type="ECO:0000313" key="1">
    <source>
        <dbReference type="EMBL" id="CAG8647985.1"/>
    </source>
</evidence>
<protein>
    <submittedName>
        <fullName evidence="1">2246_t:CDS:1</fullName>
    </submittedName>
</protein>
<reference evidence="1" key="1">
    <citation type="submission" date="2021-06" db="EMBL/GenBank/DDBJ databases">
        <authorList>
            <person name="Kallberg Y."/>
            <person name="Tangrot J."/>
            <person name="Rosling A."/>
        </authorList>
    </citation>
    <scope>NUCLEOTIDE SEQUENCE</scope>
    <source>
        <strain evidence="1">IA702</strain>
    </source>
</reference>
<comment type="caution">
    <text evidence="1">The sequence shown here is derived from an EMBL/GenBank/DDBJ whole genome shotgun (WGS) entry which is preliminary data.</text>
</comment>
<dbReference type="OrthoDB" id="8954335at2759"/>
<evidence type="ECO:0000313" key="2">
    <source>
        <dbReference type="Proteomes" id="UP000789572"/>
    </source>
</evidence>
<keyword evidence="2" id="KW-1185">Reference proteome</keyword>
<feature type="non-terminal residue" evidence="1">
    <location>
        <position position="137"/>
    </location>
</feature>
<accession>A0A9N9DP97</accession>
<dbReference type="Proteomes" id="UP000789572">
    <property type="component" value="Unassembled WGS sequence"/>
</dbReference>
<sequence length="137" mass="15322">MFILIRNGVMLEMFNLCILVALKRKHISCYVAATTEQVMDHNYNVVAWTFRLLSLGMANPTKPEFVKGYWSCCGNFDANAVGCRWFCDSLKPCTCAGYKQPLNTLGCTKQCTYCAKENASNGCLQVGYNNVEHDLPA</sequence>
<proteinExistence type="predicted"/>
<name>A0A9N9DP97_9GLOM</name>
<organism evidence="1 2">
    <name type="scientific">Paraglomus occultum</name>
    <dbReference type="NCBI Taxonomy" id="144539"/>
    <lineage>
        <taxon>Eukaryota</taxon>
        <taxon>Fungi</taxon>
        <taxon>Fungi incertae sedis</taxon>
        <taxon>Mucoromycota</taxon>
        <taxon>Glomeromycotina</taxon>
        <taxon>Glomeromycetes</taxon>
        <taxon>Paraglomerales</taxon>
        <taxon>Paraglomeraceae</taxon>
        <taxon>Paraglomus</taxon>
    </lineage>
</organism>
<dbReference type="AlphaFoldDB" id="A0A9N9DP97"/>
<dbReference type="EMBL" id="CAJVPJ010004058">
    <property type="protein sequence ID" value="CAG8647985.1"/>
    <property type="molecule type" value="Genomic_DNA"/>
</dbReference>
<gene>
    <name evidence="1" type="ORF">POCULU_LOCUS9792</name>
</gene>